<dbReference type="SUPFAM" id="SSF55729">
    <property type="entry name" value="Acyl-CoA N-acyltransferases (Nat)"/>
    <property type="match status" value="1"/>
</dbReference>
<organism evidence="3 4">
    <name type="scientific">Nocardioides agariphilus</name>
    <dbReference type="NCBI Taxonomy" id="433664"/>
    <lineage>
        <taxon>Bacteria</taxon>
        <taxon>Bacillati</taxon>
        <taxon>Actinomycetota</taxon>
        <taxon>Actinomycetes</taxon>
        <taxon>Propionibacteriales</taxon>
        <taxon>Nocardioidaceae</taxon>
        <taxon>Nocardioides</taxon>
    </lineage>
</organism>
<dbReference type="InterPro" id="IPR041380">
    <property type="entry name" value="Acetyltransf_17"/>
</dbReference>
<sequence length="396" mass="41994">MPLTTRPLTRGDLDKSDALIDEAFGELPSGTTPQSADDPPRPGYHAFGTFDDDHLVARLATRGYHSWFGGSAVASGGIAGVVVTAERRGTKLLDELFRVALDDGLRERGEAVSTMFCTAPGIYRKFGYEVISSYDTVEVPAAALARIGAPAGVRTRRATPGDFEAVCRVYDTWAAAQNGPLTRRGPAFPADAKAYIDAFTGVTLAVDDAGDVIGFASWRRGQGSGDHATLEVSDLLALSGDAYRALWHVLGSFGTVVGQVRLHTSGHDVARLSLPSAHWKAVEREPYMLRVHDVPGAFAGRDWPVDGDVAFSVAGDHLGTTNGDWRLVIERGKATCAPAAAADGPVLTPGGLALAWAGAQTCANLRMAGHLSGGMENDEALDRVLAPRPIHIRDHF</sequence>
<reference evidence="3" key="1">
    <citation type="submission" date="2020-11" db="EMBL/GenBank/DDBJ databases">
        <title>Nocardioides cynanchi sp. nov., isolated from soil of rhizosphere of Cynanchum wilfordii.</title>
        <authorList>
            <person name="Lee J.-S."/>
            <person name="Suh M.K."/>
            <person name="Kim J.-S."/>
        </authorList>
    </citation>
    <scope>NUCLEOTIDE SEQUENCE</scope>
    <source>
        <strain evidence="3">KCTC 19276</strain>
    </source>
</reference>
<dbReference type="PANTHER" id="PTHR37817">
    <property type="entry name" value="N-ACETYLTRANSFERASE EIS"/>
    <property type="match status" value="1"/>
</dbReference>
<dbReference type="Pfam" id="PF13530">
    <property type="entry name" value="SCP2_2"/>
    <property type="match status" value="1"/>
</dbReference>
<dbReference type="SUPFAM" id="SSF55718">
    <property type="entry name" value="SCP-like"/>
    <property type="match status" value="1"/>
</dbReference>
<dbReference type="InterPro" id="IPR051554">
    <property type="entry name" value="Acetyltransferase_Eis"/>
</dbReference>
<proteinExistence type="predicted"/>
<dbReference type="InterPro" id="IPR016181">
    <property type="entry name" value="Acyl_CoA_acyltransferase"/>
</dbReference>
<dbReference type="Proteomes" id="UP000660668">
    <property type="component" value="Unassembled WGS sequence"/>
</dbReference>
<dbReference type="Pfam" id="PF17668">
    <property type="entry name" value="Acetyltransf_17"/>
    <property type="match status" value="1"/>
</dbReference>
<dbReference type="Gene3D" id="3.40.630.30">
    <property type="match status" value="2"/>
</dbReference>
<comment type="caution">
    <text evidence="3">The sequence shown here is derived from an EMBL/GenBank/DDBJ whole genome shotgun (WGS) entry which is preliminary data.</text>
</comment>
<dbReference type="GO" id="GO:0030649">
    <property type="term" value="P:aminoglycoside antibiotic catabolic process"/>
    <property type="evidence" value="ECO:0007669"/>
    <property type="project" value="TreeGrafter"/>
</dbReference>
<dbReference type="AlphaFoldDB" id="A0A930VST8"/>
<feature type="domain" description="N-acetyltransferase" evidence="2">
    <location>
        <begin position="3"/>
        <end position="150"/>
    </location>
</feature>
<feature type="region of interest" description="Disordered" evidence="1">
    <location>
        <begin position="25"/>
        <end position="44"/>
    </location>
</feature>
<evidence type="ECO:0000256" key="1">
    <source>
        <dbReference type="SAM" id="MobiDB-lite"/>
    </source>
</evidence>
<dbReference type="EMBL" id="JADKPO010000045">
    <property type="protein sequence ID" value="MBF4770301.1"/>
    <property type="molecule type" value="Genomic_DNA"/>
</dbReference>
<dbReference type="InterPro" id="IPR000182">
    <property type="entry name" value="GNAT_dom"/>
</dbReference>
<evidence type="ECO:0000313" key="3">
    <source>
        <dbReference type="EMBL" id="MBF4770301.1"/>
    </source>
</evidence>
<keyword evidence="4" id="KW-1185">Reference proteome</keyword>
<evidence type="ECO:0000313" key="4">
    <source>
        <dbReference type="Proteomes" id="UP000660668"/>
    </source>
</evidence>
<dbReference type="RefSeq" id="WP_194698448.1">
    <property type="nucleotide sequence ID" value="NZ_JADKPO010000045.1"/>
</dbReference>
<protein>
    <submittedName>
        <fullName evidence="3">GNAT family N-acetyltransferase</fullName>
    </submittedName>
</protein>
<dbReference type="InterPro" id="IPR036527">
    <property type="entry name" value="SCP2_sterol-bd_dom_sf"/>
</dbReference>
<dbReference type="InterPro" id="IPR025559">
    <property type="entry name" value="Eis_dom"/>
</dbReference>
<dbReference type="PROSITE" id="PS51186">
    <property type="entry name" value="GNAT"/>
    <property type="match status" value="1"/>
</dbReference>
<name>A0A930VST8_9ACTN</name>
<dbReference type="GO" id="GO:0034069">
    <property type="term" value="F:aminoglycoside N-acetyltransferase activity"/>
    <property type="evidence" value="ECO:0007669"/>
    <property type="project" value="TreeGrafter"/>
</dbReference>
<evidence type="ECO:0000259" key="2">
    <source>
        <dbReference type="PROSITE" id="PS51186"/>
    </source>
</evidence>
<gene>
    <name evidence="3" type="ORF">ISU10_21210</name>
</gene>
<dbReference type="Pfam" id="PF13527">
    <property type="entry name" value="Acetyltransf_9"/>
    <property type="match status" value="1"/>
</dbReference>
<accession>A0A930VST8</accession>
<dbReference type="PANTHER" id="PTHR37817:SF1">
    <property type="entry name" value="N-ACETYLTRANSFERASE EIS"/>
    <property type="match status" value="1"/>
</dbReference>
<dbReference type="Gene3D" id="3.30.1050.10">
    <property type="entry name" value="SCP2 sterol-binding domain"/>
    <property type="match status" value="1"/>
</dbReference>